<sequence>MGKCYCLFSPNERKKSIPLYVSESSNDVRDHLDETLSPAKRFRGTFGSWFPPEVSAPVCDISSHFIFSGERKNVLKIEKENDTEILLVTQTYVHGNNKRKAIFKLISVGNTN</sequence>
<dbReference type="Proteomes" id="UP001054945">
    <property type="component" value="Unassembled WGS sequence"/>
</dbReference>
<comment type="caution">
    <text evidence="1">The sequence shown here is derived from an EMBL/GenBank/DDBJ whole genome shotgun (WGS) entry which is preliminary data.</text>
</comment>
<dbReference type="AlphaFoldDB" id="A0AAV4XKL5"/>
<evidence type="ECO:0000313" key="1">
    <source>
        <dbReference type="EMBL" id="GIY94354.1"/>
    </source>
</evidence>
<dbReference type="EMBL" id="BPLR01017775">
    <property type="protein sequence ID" value="GIY94354.1"/>
    <property type="molecule type" value="Genomic_DNA"/>
</dbReference>
<name>A0AAV4XKL5_CAEEX</name>
<protein>
    <submittedName>
        <fullName evidence="1">Uncharacterized protein</fullName>
    </submittedName>
</protein>
<proteinExistence type="predicted"/>
<accession>A0AAV4XKL5</accession>
<keyword evidence="2" id="KW-1185">Reference proteome</keyword>
<reference evidence="1 2" key="1">
    <citation type="submission" date="2021-06" db="EMBL/GenBank/DDBJ databases">
        <title>Caerostris extrusa draft genome.</title>
        <authorList>
            <person name="Kono N."/>
            <person name="Arakawa K."/>
        </authorList>
    </citation>
    <scope>NUCLEOTIDE SEQUENCE [LARGE SCALE GENOMIC DNA]</scope>
</reference>
<evidence type="ECO:0000313" key="2">
    <source>
        <dbReference type="Proteomes" id="UP001054945"/>
    </source>
</evidence>
<organism evidence="1 2">
    <name type="scientific">Caerostris extrusa</name>
    <name type="common">Bark spider</name>
    <name type="synonym">Caerostris bankana</name>
    <dbReference type="NCBI Taxonomy" id="172846"/>
    <lineage>
        <taxon>Eukaryota</taxon>
        <taxon>Metazoa</taxon>
        <taxon>Ecdysozoa</taxon>
        <taxon>Arthropoda</taxon>
        <taxon>Chelicerata</taxon>
        <taxon>Arachnida</taxon>
        <taxon>Araneae</taxon>
        <taxon>Araneomorphae</taxon>
        <taxon>Entelegynae</taxon>
        <taxon>Araneoidea</taxon>
        <taxon>Araneidae</taxon>
        <taxon>Caerostris</taxon>
    </lineage>
</organism>
<gene>
    <name evidence="1" type="ORF">CEXT_371351</name>
</gene>